<gene>
    <name evidence="7" type="ORF">ACFSX5_02365</name>
</gene>
<organism evidence="7 8">
    <name type="scientific">Devosia albogilva</name>
    <dbReference type="NCBI Taxonomy" id="429726"/>
    <lineage>
        <taxon>Bacteria</taxon>
        <taxon>Pseudomonadati</taxon>
        <taxon>Pseudomonadota</taxon>
        <taxon>Alphaproteobacteria</taxon>
        <taxon>Hyphomicrobiales</taxon>
        <taxon>Devosiaceae</taxon>
        <taxon>Devosia</taxon>
    </lineage>
</organism>
<evidence type="ECO:0000313" key="7">
    <source>
        <dbReference type="EMBL" id="MFD2646633.1"/>
    </source>
</evidence>
<accession>A0ABW5QFR0</accession>
<evidence type="ECO:0000256" key="3">
    <source>
        <dbReference type="ARBA" id="ARBA00022643"/>
    </source>
</evidence>
<dbReference type="InterPro" id="IPR013785">
    <property type="entry name" value="Aldolase_TIM"/>
</dbReference>
<dbReference type="PANTHER" id="PTHR43303:SF4">
    <property type="entry name" value="NADPH DEHYDROGENASE C23G7.10C-RELATED"/>
    <property type="match status" value="1"/>
</dbReference>
<dbReference type="PANTHER" id="PTHR43303">
    <property type="entry name" value="NADPH DEHYDROGENASE C23G7.10C-RELATED"/>
    <property type="match status" value="1"/>
</dbReference>
<dbReference type="InterPro" id="IPR001155">
    <property type="entry name" value="OxRdtase_FMN_N"/>
</dbReference>
<keyword evidence="4" id="KW-0521">NADP</keyword>
<dbReference type="Pfam" id="PF00724">
    <property type="entry name" value="Oxidored_FMN"/>
    <property type="match status" value="1"/>
</dbReference>
<comment type="caution">
    <text evidence="7">The sequence shown here is derived from an EMBL/GenBank/DDBJ whole genome shotgun (WGS) entry which is preliminary data.</text>
</comment>
<name>A0ABW5QFR0_9HYPH</name>
<keyword evidence="8" id="KW-1185">Reference proteome</keyword>
<sequence length="378" mass="40849">MTNLFSPVTLRGLTLRNRTVVAPMCQYSAQDGFANDWHFVHLGRFGIGGFGLVILEATGVLPEGRISYGDLGLWKDEHIAPLARILDFLHSQGAAAGIQLAHAGRKASTPIPWRNGFDETEEEKPLVGFEHWQPVGPSAVSHAPGNPHFQTPVALDKAGIHNVIDAFVAAARRADQAGFDTVEIHAAHGYLLNQFLSPLANQRTDEYGGSLENRIRLVLEVTEAVRAVWPEHKPLLARLSVSDWAEGGWTVEDSVVLARELKARGVDAIDCSSGGFAEAKIQSGPGYQVPFSRAVKQGADIPTMAVGLLGDPQEAEQIIAGGDADFVALARAALDDPNWAVHARHALGASDYDLWPNQAKRVRERDRSLGLRSFAAST</sequence>
<dbReference type="RefSeq" id="WP_386831410.1">
    <property type="nucleotide sequence ID" value="NZ_JBHUNP010000001.1"/>
</dbReference>
<keyword evidence="2" id="KW-0285">Flavoprotein</keyword>
<proteinExistence type="predicted"/>
<dbReference type="CDD" id="cd02932">
    <property type="entry name" value="OYE_YqiM_FMN"/>
    <property type="match status" value="1"/>
</dbReference>
<dbReference type="Gene3D" id="3.20.20.70">
    <property type="entry name" value="Aldolase class I"/>
    <property type="match status" value="1"/>
</dbReference>
<dbReference type="InterPro" id="IPR044152">
    <property type="entry name" value="YqjM-like"/>
</dbReference>
<keyword evidence="5" id="KW-0560">Oxidoreductase</keyword>
<evidence type="ECO:0000259" key="6">
    <source>
        <dbReference type="Pfam" id="PF00724"/>
    </source>
</evidence>
<dbReference type="Proteomes" id="UP001597521">
    <property type="component" value="Unassembled WGS sequence"/>
</dbReference>
<evidence type="ECO:0000256" key="1">
    <source>
        <dbReference type="ARBA" id="ARBA00001917"/>
    </source>
</evidence>
<protein>
    <submittedName>
        <fullName evidence="7">NADH:flavin oxidoreductase/NADH oxidase</fullName>
    </submittedName>
</protein>
<evidence type="ECO:0000256" key="4">
    <source>
        <dbReference type="ARBA" id="ARBA00022857"/>
    </source>
</evidence>
<evidence type="ECO:0000313" key="8">
    <source>
        <dbReference type="Proteomes" id="UP001597521"/>
    </source>
</evidence>
<dbReference type="EMBL" id="JBHUNP010000001">
    <property type="protein sequence ID" value="MFD2646633.1"/>
    <property type="molecule type" value="Genomic_DNA"/>
</dbReference>
<comment type="cofactor">
    <cofactor evidence="1">
        <name>FMN</name>
        <dbReference type="ChEBI" id="CHEBI:58210"/>
    </cofactor>
</comment>
<evidence type="ECO:0000256" key="2">
    <source>
        <dbReference type="ARBA" id="ARBA00022630"/>
    </source>
</evidence>
<keyword evidence="3" id="KW-0288">FMN</keyword>
<reference evidence="8" key="1">
    <citation type="journal article" date="2019" name="Int. J. Syst. Evol. Microbiol.">
        <title>The Global Catalogue of Microorganisms (GCM) 10K type strain sequencing project: providing services to taxonomists for standard genome sequencing and annotation.</title>
        <authorList>
            <consortium name="The Broad Institute Genomics Platform"/>
            <consortium name="The Broad Institute Genome Sequencing Center for Infectious Disease"/>
            <person name="Wu L."/>
            <person name="Ma J."/>
        </authorList>
    </citation>
    <scope>NUCLEOTIDE SEQUENCE [LARGE SCALE GENOMIC DNA]</scope>
    <source>
        <strain evidence="8">CCM 7427</strain>
    </source>
</reference>
<dbReference type="SUPFAM" id="SSF51395">
    <property type="entry name" value="FMN-linked oxidoreductases"/>
    <property type="match status" value="1"/>
</dbReference>
<evidence type="ECO:0000256" key="5">
    <source>
        <dbReference type="ARBA" id="ARBA00023002"/>
    </source>
</evidence>
<feature type="domain" description="NADH:flavin oxidoreductase/NADH oxidase N-terminal" evidence="6">
    <location>
        <begin position="4"/>
        <end position="346"/>
    </location>
</feature>